<feature type="compositionally biased region" description="Basic residues" evidence="3">
    <location>
        <begin position="88"/>
        <end position="119"/>
    </location>
</feature>
<keyword evidence="1 2" id="KW-0238">DNA-binding</keyword>
<accession>A0ABR0GVN6</accession>
<name>A0ABR0GVN6_9PEZI</name>
<dbReference type="Pfam" id="PF09011">
    <property type="entry name" value="HMG_box_2"/>
    <property type="match status" value="1"/>
</dbReference>
<organism evidence="5 6">
    <name type="scientific">Podospora pseudocomata</name>
    <dbReference type="NCBI Taxonomy" id="2093779"/>
    <lineage>
        <taxon>Eukaryota</taxon>
        <taxon>Fungi</taxon>
        <taxon>Dikarya</taxon>
        <taxon>Ascomycota</taxon>
        <taxon>Pezizomycotina</taxon>
        <taxon>Sordariomycetes</taxon>
        <taxon>Sordariomycetidae</taxon>
        <taxon>Sordariales</taxon>
        <taxon>Podosporaceae</taxon>
        <taxon>Podospora</taxon>
    </lineage>
</organism>
<evidence type="ECO:0000313" key="6">
    <source>
        <dbReference type="Proteomes" id="UP001323405"/>
    </source>
</evidence>
<dbReference type="PROSITE" id="PS50118">
    <property type="entry name" value="HMG_BOX_2"/>
    <property type="match status" value="1"/>
</dbReference>
<feature type="region of interest" description="Disordered" evidence="3">
    <location>
        <begin position="59"/>
        <end position="119"/>
    </location>
</feature>
<comment type="caution">
    <text evidence="5">The sequence shown here is derived from an EMBL/GenBank/DDBJ whole genome shotgun (WGS) entry which is preliminary data.</text>
</comment>
<evidence type="ECO:0000313" key="5">
    <source>
        <dbReference type="EMBL" id="KAK4659830.1"/>
    </source>
</evidence>
<dbReference type="InterPro" id="IPR036910">
    <property type="entry name" value="HMG_box_dom_sf"/>
</dbReference>
<evidence type="ECO:0000256" key="1">
    <source>
        <dbReference type="ARBA" id="ARBA00023125"/>
    </source>
</evidence>
<evidence type="ECO:0000259" key="4">
    <source>
        <dbReference type="PROSITE" id="PS50118"/>
    </source>
</evidence>
<dbReference type="RefSeq" id="XP_062748800.1">
    <property type="nucleotide sequence ID" value="XM_062885752.1"/>
</dbReference>
<sequence length="317" mass="34656">MLSSTGLAAARRVRVIGMRSVFSSIARISTRSAACPKVRASVRIAAVFNRGFAAAASRSATKTATATATRKTTTTTKKPAAKTTTAARQKKKASSTKKPTAKKAAPKKKTVPKKTGRLKKTVKEVPENVKLFRKVKELKAKALLNEQPRGLPARSWLVFVQKNGGVPKGQTATEFMSAMKKQFAALSSVEKQALQDEARANKVRNDAALINWITTYPVETIEAANLARSHLKRLGKTAKLSLPDPRRPKGLLSPYIIFTTQRMKSGDLDNIPPTARVAAIGSEWRALSETERQPFYEAAEKDKERYKVERASLSPSP</sequence>
<dbReference type="Gene3D" id="1.10.30.10">
    <property type="entry name" value="High mobility group box domain"/>
    <property type="match status" value="2"/>
</dbReference>
<protein>
    <recommendedName>
        <fullName evidence="4">HMG box domain-containing protein</fullName>
    </recommendedName>
</protein>
<gene>
    <name evidence="5" type="ORF">QC762_113340</name>
</gene>
<dbReference type="Proteomes" id="UP001323405">
    <property type="component" value="Unassembled WGS sequence"/>
</dbReference>
<dbReference type="SUPFAM" id="SSF47095">
    <property type="entry name" value="HMG-box"/>
    <property type="match status" value="1"/>
</dbReference>
<keyword evidence="6" id="KW-1185">Reference proteome</keyword>
<evidence type="ECO:0000256" key="2">
    <source>
        <dbReference type="PROSITE-ProRule" id="PRU00267"/>
    </source>
</evidence>
<dbReference type="EMBL" id="JAFFHA010000001">
    <property type="protein sequence ID" value="KAK4659830.1"/>
    <property type="molecule type" value="Genomic_DNA"/>
</dbReference>
<feature type="DNA-binding region" description="HMG box" evidence="2">
    <location>
        <begin position="248"/>
        <end position="314"/>
    </location>
</feature>
<dbReference type="InterPro" id="IPR050342">
    <property type="entry name" value="HMGB"/>
</dbReference>
<feature type="domain" description="HMG box" evidence="4">
    <location>
        <begin position="248"/>
        <end position="314"/>
    </location>
</feature>
<evidence type="ECO:0000256" key="3">
    <source>
        <dbReference type="SAM" id="MobiDB-lite"/>
    </source>
</evidence>
<dbReference type="PANTHER" id="PTHR48112">
    <property type="entry name" value="HIGH MOBILITY GROUP PROTEIN DSP1"/>
    <property type="match status" value="1"/>
</dbReference>
<dbReference type="SMART" id="SM00398">
    <property type="entry name" value="HMG"/>
    <property type="match status" value="2"/>
</dbReference>
<dbReference type="GeneID" id="87905659"/>
<dbReference type="CDD" id="cd00084">
    <property type="entry name" value="HMG-box_SF"/>
    <property type="match status" value="1"/>
</dbReference>
<feature type="compositionally biased region" description="Low complexity" evidence="3">
    <location>
        <begin position="59"/>
        <end position="87"/>
    </location>
</feature>
<keyword evidence="2" id="KW-0539">Nucleus</keyword>
<proteinExistence type="predicted"/>
<dbReference type="InterPro" id="IPR009071">
    <property type="entry name" value="HMG_box_dom"/>
</dbReference>
<reference evidence="5 6" key="1">
    <citation type="journal article" date="2023" name="bioRxiv">
        <title>High-quality genome assemblies of four members of thePodospora anserinaspecies complex.</title>
        <authorList>
            <person name="Ament-Velasquez S.L."/>
            <person name="Vogan A.A."/>
            <person name="Wallerman O."/>
            <person name="Hartmann F."/>
            <person name="Gautier V."/>
            <person name="Silar P."/>
            <person name="Giraud T."/>
            <person name="Johannesson H."/>
        </authorList>
    </citation>
    <scope>NUCLEOTIDE SEQUENCE [LARGE SCALE GENOMIC DNA]</scope>
    <source>
        <strain evidence="5 6">CBS 415.72m</strain>
    </source>
</reference>